<comment type="caution">
    <text evidence="20">The sequence shown here is derived from an EMBL/GenBank/DDBJ whole genome shotgun (WGS) entry which is preliminary data.</text>
</comment>
<comment type="cofactor">
    <cofactor evidence="1">
        <name>siroheme</name>
        <dbReference type="ChEBI" id="CHEBI:60052"/>
    </cofactor>
</comment>
<evidence type="ECO:0000256" key="2">
    <source>
        <dbReference type="ARBA" id="ARBA00001966"/>
    </source>
</evidence>
<dbReference type="InterPro" id="IPR017941">
    <property type="entry name" value="Rieske_2Fe-2S"/>
</dbReference>
<dbReference type="GO" id="GO:0042128">
    <property type="term" value="P:nitrate assimilation"/>
    <property type="evidence" value="ECO:0007669"/>
    <property type="project" value="UniProtKB-UniPathway"/>
</dbReference>
<keyword evidence="14" id="KW-0411">Iron-sulfur</keyword>
<dbReference type="InterPro" id="IPR016156">
    <property type="entry name" value="FAD/NAD-linked_Rdtase_dimer_sf"/>
</dbReference>
<dbReference type="InterPro" id="IPR041854">
    <property type="entry name" value="BFD-like_2Fe2S-bd_dom_sf"/>
</dbReference>
<evidence type="ECO:0000256" key="4">
    <source>
        <dbReference type="ARBA" id="ARBA00005096"/>
    </source>
</evidence>
<dbReference type="InterPro" id="IPR045854">
    <property type="entry name" value="NO2/SO3_Rdtase_4Fe4S_sf"/>
</dbReference>
<dbReference type="OrthoDB" id="9768666at2"/>
<dbReference type="NCBIfam" id="TIGR02374">
    <property type="entry name" value="nitri_red_nirB"/>
    <property type="match status" value="1"/>
</dbReference>
<dbReference type="RefSeq" id="WP_075193608.1">
    <property type="nucleotide sequence ID" value="NZ_JADKNN010000057.1"/>
</dbReference>
<dbReference type="CDD" id="cd03529">
    <property type="entry name" value="Rieske_NirD"/>
    <property type="match status" value="1"/>
</dbReference>
<dbReference type="GO" id="GO:0046872">
    <property type="term" value="F:metal ion binding"/>
    <property type="evidence" value="ECO:0007669"/>
    <property type="project" value="UniProtKB-KW"/>
</dbReference>
<evidence type="ECO:0000256" key="16">
    <source>
        <dbReference type="ARBA" id="ARBA00034078"/>
    </source>
</evidence>
<dbReference type="PRINTS" id="PR00397">
    <property type="entry name" value="SIROHAEM"/>
</dbReference>
<dbReference type="InterPro" id="IPR006066">
    <property type="entry name" value="NO2/SO3_Rdtase_FeS/sirohaem_BS"/>
</dbReference>
<reference evidence="20 21" key="1">
    <citation type="submission" date="2016-12" db="EMBL/GenBank/DDBJ databases">
        <title>Analysis of the Molecular Diversity Among Cronobacter Species Isolated from Filth Flies Using a Pan Genomic DNA Microarray.</title>
        <authorList>
            <person name="Pava-Ripoll M."/>
            <person name="Tall B."/>
            <person name="Farber J."/>
            <person name="Fanning S."/>
            <person name="Lehner A."/>
            <person name="Stephan R."/>
            <person name="Pagotto F."/>
            <person name="Iverson C."/>
            <person name="Ziobro G."/>
            <person name="Miller A."/>
            <person name="Pearson R."/>
            <person name="Yan Q."/>
            <person name="Kim M."/>
            <person name="Jeong S."/>
            <person name="Park J."/>
            <person name="Jun S."/>
            <person name="Choi H."/>
            <person name="Chung T."/>
            <person name="Yoo Y."/>
            <person name="Park E."/>
            <person name="Hwang S."/>
            <person name="Lee B."/>
            <person name="Sathyamoorthy V."/>
            <person name="Carter L."/>
            <person name="Mammel M."/>
            <person name="Jackson S."/>
            <person name="Kothary M."/>
            <person name="Patel I."/>
            <person name="Grim C."/>
            <person name="Gopinath G."/>
            <person name="Gangiredla J."/>
            <person name="Chase H."/>
        </authorList>
    </citation>
    <scope>NUCLEOTIDE SEQUENCE [LARGE SCALE GENOMIC DNA]</scope>
    <source>
        <strain evidence="20 21">MOD1-Md1s</strain>
    </source>
</reference>
<dbReference type="PANTHER" id="PTHR43809">
    <property type="entry name" value="NITRITE REDUCTASE (NADH) LARGE SUBUNIT"/>
    <property type="match status" value="1"/>
</dbReference>
<accession>A0A2T7AQY0</accession>
<dbReference type="Gene3D" id="3.30.413.10">
    <property type="entry name" value="Sulfite Reductase Hemoprotein, domain 1"/>
    <property type="match status" value="1"/>
</dbReference>
<dbReference type="GO" id="GO:0050661">
    <property type="term" value="F:NADP binding"/>
    <property type="evidence" value="ECO:0007669"/>
    <property type="project" value="InterPro"/>
</dbReference>
<dbReference type="InterPro" id="IPR036922">
    <property type="entry name" value="Rieske_2Fe-2S_sf"/>
</dbReference>
<dbReference type="InterPro" id="IPR012744">
    <property type="entry name" value="Nitri_red_NirB"/>
</dbReference>
<evidence type="ECO:0000256" key="6">
    <source>
        <dbReference type="ARBA" id="ARBA00022485"/>
    </source>
</evidence>
<evidence type="ECO:0000259" key="18">
    <source>
        <dbReference type="PROSITE" id="PS51296"/>
    </source>
</evidence>
<dbReference type="PROSITE" id="PS51300">
    <property type="entry name" value="NIRD"/>
    <property type="match status" value="1"/>
</dbReference>
<comment type="cofactor">
    <cofactor evidence="2">
        <name>[4Fe-4S] cluster</name>
        <dbReference type="ChEBI" id="CHEBI:49883"/>
    </cofactor>
</comment>
<dbReference type="Pfam" id="PF18267">
    <property type="entry name" value="Rubredoxin_C"/>
    <property type="match status" value="2"/>
</dbReference>
<evidence type="ECO:0000313" key="20">
    <source>
        <dbReference type="EMBL" id="PUX12402.1"/>
    </source>
</evidence>
<dbReference type="Gene3D" id="2.102.10.10">
    <property type="entry name" value="Rieske [2Fe-2S] iron-sulphur domain"/>
    <property type="match status" value="1"/>
</dbReference>
<dbReference type="FunFam" id="3.50.50.60:FF:000033">
    <property type="entry name" value="Nitrite reductase [NAD(P)H], large subunit"/>
    <property type="match status" value="1"/>
</dbReference>
<name>A0A2T7AQY0_9ENTR</name>
<dbReference type="FunFam" id="1.10.10.1100:FF:000002">
    <property type="entry name" value="Nitrite reductase large subunit"/>
    <property type="match status" value="1"/>
</dbReference>
<evidence type="ECO:0000256" key="11">
    <source>
        <dbReference type="ARBA" id="ARBA00022827"/>
    </source>
</evidence>
<protein>
    <submittedName>
        <fullName evidence="20">Nitrite reductase (NAD(P)H)</fullName>
    </submittedName>
    <submittedName>
        <fullName evidence="19">Nitrite reductase small subunit NirD</fullName>
    </submittedName>
</protein>
<dbReference type="NCBIfam" id="NF011565">
    <property type="entry name" value="PRK14989.1"/>
    <property type="match status" value="1"/>
</dbReference>
<dbReference type="UniPathway" id="UPA00653"/>
<dbReference type="InterPro" id="IPR036136">
    <property type="entry name" value="Nit/Sulf_reduc_fer-like_dom_sf"/>
</dbReference>
<dbReference type="Pfam" id="PF13806">
    <property type="entry name" value="Rieske_2"/>
    <property type="match status" value="1"/>
</dbReference>
<dbReference type="GO" id="GO:0008942">
    <property type="term" value="F:nitrite reductase [NAD(P)H] activity"/>
    <property type="evidence" value="ECO:0007669"/>
    <property type="project" value="InterPro"/>
</dbReference>
<dbReference type="InterPro" id="IPR006067">
    <property type="entry name" value="NO2/SO3_Rdtase_4Fe4S_dom"/>
</dbReference>
<evidence type="ECO:0000256" key="3">
    <source>
        <dbReference type="ARBA" id="ARBA00001974"/>
    </source>
</evidence>
<evidence type="ECO:0000256" key="5">
    <source>
        <dbReference type="ARBA" id="ARBA00010429"/>
    </source>
</evidence>
<dbReference type="Pfam" id="PF07992">
    <property type="entry name" value="Pyr_redox_2"/>
    <property type="match status" value="2"/>
</dbReference>
<evidence type="ECO:0000256" key="13">
    <source>
        <dbReference type="ARBA" id="ARBA00023004"/>
    </source>
</evidence>
<keyword evidence="10" id="KW-0479">Metal-binding</keyword>
<dbReference type="Gene3D" id="3.30.390.30">
    <property type="match status" value="2"/>
</dbReference>
<dbReference type="InterPro" id="IPR023753">
    <property type="entry name" value="FAD/NAD-binding_dom"/>
</dbReference>
<dbReference type="EMBL" id="MSAE01000029">
    <property type="protein sequence ID" value="PUX12402.1"/>
    <property type="molecule type" value="Genomic_DNA"/>
</dbReference>
<dbReference type="SUPFAM" id="SSF50022">
    <property type="entry name" value="ISP domain"/>
    <property type="match status" value="1"/>
</dbReference>
<evidence type="ECO:0000256" key="8">
    <source>
        <dbReference type="ARBA" id="ARBA00022630"/>
    </source>
</evidence>
<evidence type="ECO:0000256" key="9">
    <source>
        <dbReference type="ARBA" id="ARBA00022714"/>
    </source>
</evidence>
<dbReference type="PANTHER" id="PTHR43809:SF1">
    <property type="entry name" value="NITRITE REDUCTASE (NADH) LARGE SUBUNIT"/>
    <property type="match status" value="1"/>
</dbReference>
<keyword evidence="9" id="KW-0001">2Fe-2S</keyword>
<dbReference type="PRINTS" id="PR00368">
    <property type="entry name" value="FADPNR"/>
</dbReference>
<evidence type="ECO:0000256" key="14">
    <source>
        <dbReference type="ARBA" id="ARBA00023014"/>
    </source>
</evidence>
<evidence type="ECO:0000256" key="10">
    <source>
        <dbReference type="ARBA" id="ARBA00022723"/>
    </source>
</evidence>
<dbReference type="Pfam" id="PF01077">
    <property type="entry name" value="NIR_SIR"/>
    <property type="match status" value="1"/>
</dbReference>
<keyword evidence="7" id="KW-0349">Heme</keyword>
<dbReference type="PROSITE" id="PS51296">
    <property type="entry name" value="RIESKE"/>
    <property type="match status" value="1"/>
</dbReference>
<dbReference type="SUPFAM" id="SSF55124">
    <property type="entry name" value="Nitrite/Sulfite reductase N-terminal domain-like"/>
    <property type="match status" value="1"/>
</dbReference>
<dbReference type="GO" id="GO:0015980">
    <property type="term" value="P:energy derivation by oxidation of organic compounds"/>
    <property type="evidence" value="ECO:0007669"/>
    <property type="project" value="UniProtKB-ARBA"/>
</dbReference>
<keyword evidence="11" id="KW-0274">FAD</keyword>
<proteinExistence type="inferred from homology"/>
<dbReference type="Gene3D" id="1.10.10.1100">
    <property type="entry name" value="BFD-like [2Fe-2S]-binding domain"/>
    <property type="match status" value="1"/>
</dbReference>
<comment type="cofactor">
    <cofactor evidence="3">
        <name>FAD</name>
        <dbReference type="ChEBI" id="CHEBI:57692"/>
    </cofactor>
</comment>
<dbReference type="InterPro" id="IPR012748">
    <property type="entry name" value="Rieske-like_NirD"/>
</dbReference>
<evidence type="ECO:0000313" key="19">
    <source>
        <dbReference type="EMBL" id="KAB0880310.1"/>
    </source>
</evidence>
<dbReference type="Gene3D" id="3.50.50.60">
    <property type="entry name" value="FAD/NAD(P)-binding domain"/>
    <property type="match status" value="4"/>
</dbReference>
<feature type="domain" description="Rieske" evidence="18">
    <location>
        <begin position="1244"/>
        <end position="1343"/>
    </location>
</feature>
<dbReference type="GO" id="GO:0020037">
    <property type="term" value="F:heme binding"/>
    <property type="evidence" value="ECO:0007669"/>
    <property type="project" value="InterPro"/>
</dbReference>
<sequence length="1355" mass="146055">MAQRLVIIGNGMAAVRLVEQLLARAPERFAITLIGDEPLPAYNRILLSPVLGGETPAAQTQLHDAQWYHRYGVTLLTGERAAEVDLAGRTVTTTARTLPWDELVFATGSTPFIPPIEGRDLPHVRAFRTLADVEAILATSGPAVVLGGGLLGVEAAAALARQGATVTLVHRHPWLMEQQLDAQAGEWLAESLRARRIRVVTGSGIMRIAPDNVTLADGETIAAGRVVIATGVRPAIGLAQVAGLRCQRGIVVDDTLRASHPQVSAVGECCEINTQTWGLVAPCLQQADVLAARLCGETARFSYDERGTRLKVTGIAVFSAGVVEPDASAQTLISLDPLSGHYRRLIIKDDRLAGVLLYGDTDSAGALMNHFGQPLRASVGLLFDETDEPQPAAAGCETMTKQTLVVVGHGMVGHHFLEQCVNAGLHERFHIIVFGEERYAAYDRVHLSEYFGGRSAQSLSMVQGDFFTQTGIELRTGCQIVAIDRAQQTVRDAQGHETHFDKLVLATGSWPFVPPVPGRDLPGCFVYRTLDDLDAIRERAQHATRGVVVGGGLLGLEAANALKQLGLKTHVVEFAPGLMAVQLDAPGAAMLREKIEALDVSVHTSKSTTAIVEADGGLTMQFADGDSLQTDLIVFSAGIRPQDMLAKAAGLTTGERGGVVINDQCQTSDENIFAIGECALWENKIFGLVAPGYQMARVAAATLAGEAAAFRGADMSTKLKLLGVEVASFGDAHGRTPGSQSYQWTHGPKQIYKKIVVSADGKTLLGGVLVGDSSEYATLLQMMLNGMALPAEPETLILPASQGAPAKGLGVAALPERAQICSCHNVSKADICAAVAGGATDMGAVKSCTKAATGCGGCSALVKQVMEYQLEQQGVAVKKDICEHFPYSRQEIYHLVRVNHIRTFEQLISRYGQGHGCEICKPLVGSVLASCWNEYLLKPAHLPLQDTNDRYFANIQKDGTYSIVPRMAAGEVTPDGLIAIGQIAKRYNLYSKITGGQRIDLFGARLEQLPAIWAELVAAGFETGHAYGKSLRTVKSCVGSTWCRYGVQDSTGLAVELENRYKGLRAPHKIKMAVSGCTRECAEAQGKDVGVIATDKGWNLYVCGNGGMKPRHADLFASDLDRETLLRTIDRFLMFYIRTADRLQRTSTWMDNLEGGIDYLREVILDDSLGIGEELEREMAQVVESYQCEWQTTLASPDRLALFRSYVNSDQPDEAVQRRELRGQPQPVDVVQPVTPRAPERPWQAVCDVQDIPPQAGIGARLGEMQIALFRFGDRVYALDNLEPGSDANVLSRGLLGDVGGEPVVISPLYKQRIRLRDGRLVEGLTEAVRAWPVKIESGKVWVAGQALLLQAQAS</sequence>
<dbReference type="GO" id="GO:0051539">
    <property type="term" value="F:4 iron, 4 sulfur cluster binding"/>
    <property type="evidence" value="ECO:0007669"/>
    <property type="project" value="UniProtKB-KW"/>
</dbReference>
<reference evidence="19 22" key="2">
    <citation type="submission" date="2019-08" db="EMBL/GenBank/DDBJ databases">
        <title>Prevalence, distribution, and phylogeny of type two toxin-antitoxin genes possessed by Cronobacter species where C. sakazakii homologs follow sequence type lineages.</title>
        <authorList>
            <person name="Finkelstein S."/>
            <person name="Negrete F."/>
            <person name="Jang H."/>
            <person name="Gopinath G.R."/>
            <person name="Tall B.D."/>
        </authorList>
    </citation>
    <scope>NUCLEOTIDE SEQUENCE [LARGE SCALE GENOMIC DNA]</scope>
    <source>
        <strain evidence="19 22">MOD1_GK1257</strain>
    </source>
</reference>
<dbReference type="InterPro" id="IPR052034">
    <property type="entry name" value="NasD-like"/>
</dbReference>
<dbReference type="PROSITE" id="PS00365">
    <property type="entry name" value="NIR_SIR"/>
    <property type="match status" value="1"/>
</dbReference>
<evidence type="ECO:0000256" key="1">
    <source>
        <dbReference type="ARBA" id="ARBA00001929"/>
    </source>
</evidence>
<comment type="pathway">
    <text evidence="4">Nitrogen metabolism; nitrate reduction (assimilation).</text>
</comment>
<keyword evidence="12" id="KW-0560">Oxidoreductase</keyword>
<dbReference type="Pfam" id="PF03460">
    <property type="entry name" value="NIR_SIR_ferr"/>
    <property type="match status" value="1"/>
</dbReference>
<dbReference type="Proteomes" id="UP000244378">
    <property type="component" value="Unassembled WGS sequence"/>
</dbReference>
<keyword evidence="6" id="KW-0004">4Fe-4S</keyword>
<evidence type="ECO:0000256" key="17">
    <source>
        <dbReference type="ARBA" id="ARBA00064211"/>
    </source>
</evidence>
<dbReference type="SUPFAM" id="SSF51905">
    <property type="entry name" value="FAD/NAD(P)-binding domain"/>
    <property type="match status" value="4"/>
</dbReference>
<evidence type="ECO:0000313" key="22">
    <source>
        <dbReference type="Proteomes" id="UP000469927"/>
    </source>
</evidence>
<dbReference type="CDD" id="cd19944">
    <property type="entry name" value="NirB_Fer2_BFD-like_2"/>
    <property type="match status" value="1"/>
</dbReference>
<dbReference type="GO" id="GO:0051537">
    <property type="term" value="F:2 iron, 2 sulfur cluster binding"/>
    <property type="evidence" value="ECO:0007669"/>
    <property type="project" value="UniProtKB-KW"/>
</dbReference>
<evidence type="ECO:0000256" key="12">
    <source>
        <dbReference type="ARBA" id="ARBA00023002"/>
    </source>
</evidence>
<organism evidence="20 21">
    <name type="scientific">Cronobacter muytjensii</name>
    <dbReference type="NCBI Taxonomy" id="413501"/>
    <lineage>
        <taxon>Bacteria</taxon>
        <taxon>Pseudomonadati</taxon>
        <taxon>Pseudomonadota</taxon>
        <taxon>Gammaproteobacteria</taxon>
        <taxon>Enterobacterales</taxon>
        <taxon>Enterobacteriaceae</taxon>
        <taxon>Cronobacter</taxon>
    </lineage>
</organism>
<dbReference type="SUPFAM" id="SSF56014">
    <property type="entry name" value="Nitrite and sulphite reductase 4Fe-4S domain-like"/>
    <property type="match status" value="1"/>
</dbReference>
<dbReference type="GO" id="GO:0050660">
    <property type="term" value="F:flavin adenine dinucleotide binding"/>
    <property type="evidence" value="ECO:0007669"/>
    <property type="project" value="InterPro"/>
</dbReference>
<dbReference type="InterPro" id="IPR036188">
    <property type="entry name" value="FAD/NAD-bd_sf"/>
</dbReference>
<keyword evidence="13" id="KW-0408">Iron</keyword>
<evidence type="ECO:0000313" key="21">
    <source>
        <dbReference type="Proteomes" id="UP000244378"/>
    </source>
</evidence>
<evidence type="ECO:0000256" key="15">
    <source>
        <dbReference type="ARBA" id="ARBA00023063"/>
    </source>
</evidence>
<comment type="similarity">
    <text evidence="5">Belongs to the nitrite and sulfite reductase 4Fe-4S domain family.</text>
</comment>
<gene>
    <name evidence="20" type="primary">nirD</name>
    <name evidence="20" type="ORF">AUN14_15165</name>
    <name evidence="19" type="ORF">FZI19_10540</name>
</gene>
<dbReference type="PRINTS" id="PR00411">
    <property type="entry name" value="PNDRDTASEI"/>
</dbReference>
<dbReference type="InterPro" id="IPR007419">
    <property type="entry name" value="BFD-like_2Fe2S-bd_dom"/>
</dbReference>
<dbReference type="FunFam" id="3.30.413.10:FF:000007">
    <property type="entry name" value="Nitrite reductase [NAD(P)H] large subunit"/>
    <property type="match status" value="1"/>
</dbReference>
<comment type="cofactor">
    <cofactor evidence="16">
        <name>[2Fe-2S] cluster</name>
        <dbReference type="ChEBI" id="CHEBI:190135"/>
    </cofactor>
</comment>
<keyword evidence="22" id="KW-1185">Reference proteome</keyword>
<dbReference type="EMBL" id="WAGD01000028">
    <property type="protein sequence ID" value="KAB0880310.1"/>
    <property type="molecule type" value="Genomic_DNA"/>
</dbReference>
<evidence type="ECO:0000256" key="7">
    <source>
        <dbReference type="ARBA" id="ARBA00022617"/>
    </source>
</evidence>
<keyword evidence="8" id="KW-0285">Flavoprotein</keyword>
<dbReference type="Proteomes" id="UP000469927">
    <property type="component" value="Unassembled WGS sequence"/>
</dbReference>
<dbReference type="NCBIfam" id="TIGR02378">
    <property type="entry name" value="nirD_assim_sml"/>
    <property type="match status" value="1"/>
</dbReference>
<comment type="subunit">
    <text evidence="17">Homodimer which associates with NirD.</text>
</comment>
<dbReference type="InterPro" id="IPR005117">
    <property type="entry name" value="NiRdtase/SiRdtase_haem-b_fer"/>
</dbReference>
<dbReference type="Pfam" id="PF04324">
    <property type="entry name" value="Fer2_BFD"/>
    <property type="match status" value="1"/>
</dbReference>
<keyword evidence="15" id="KW-0534">Nitrate assimilation</keyword>
<dbReference type="InterPro" id="IPR041575">
    <property type="entry name" value="Rubredoxin_C"/>
</dbReference>